<feature type="region of interest" description="Disordered" evidence="1">
    <location>
        <begin position="1369"/>
        <end position="1403"/>
    </location>
</feature>
<feature type="compositionally biased region" description="Basic and acidic residues" evidence="1">
    <location>
        <begin position="1035"/>
        <end position="1058"/>
    </location>
</feature>
<dbReference type="Pfam" id="PF19418">
    <property type="entry name" value="DEPDC5_CTD"/>
    <property type="match status" value="1"/>
</dbReference>
<feature type="compositionally biased region" description="Polar residues" evidence="1">
    <location>
        <begin position="1155"/>
        <end position="1175"/>
    </location>
</feature>
<dbReference type="InParanoid" id="A0A2R5GNF6"/>
<evidence type="ECO:0000313" key="5">
    <source>
        <dbReference type="EMBL" id="GBG30153.1"/>
    </source>
</evidence>
<dbReference type="Proteomes" id="UP000241890">
    <property type="component" value="Unassembled WGS sequence"/>
</dbReference>
<feature type="compositionally biased region" description="Polar residues" evidence="1">
    <location>
        <begin position="1787"/>
        <end position="1799"/>
    </location>
</feature>
<reference evidence="5 6" key="1">
    <citation type="submission" date="2017-12" db="EMBL/GenBank/DDBJ databases">
        <title>Sequencing, de novo assembly and annotation of complete genome of a new Thraustochytrid species, strain FCC1311.</title>
        <authorList>
            <person name="Sedici K."/>
            <person name="Godart F."/>
            <person name="Aiese Cigliano R."/>
            <person name="Sanseverino W."/>
            <person name="Barakat M."/>
            <person name="Ortet P."/>
            <person name="Marechal E."/>
            <person name="Cagnac O."/>
            <person name="Amato A."/>
        </authorList>
    </citation>
    <scope>NUCLEOTIDE SEQUENCE [LARGE SCALE GENOMIC DNA]</scope>
</reference>
<dbReference type="EMBL" id="BEYU01000071">
    <property type="protein sequence ID" value="GBG30153.1"/>
    <property type="molecule type" value="Genomic_DNA"/>
</dbReference>
<dbReference type="Pfam" id="PF23013">
    <property type="entry name" value="IML1_N"/>
    <property type="match status" value="1"/>
</dbReference>
<evidence type="ECO:0000313" key="6">
    <source>
        <dbReference type="Proteomes" id="UP000241890"/>
    </source>
</evidence>
<feature type="compositionally biased region" description="Basic and acidic residues" evidence="1">
    <location>
        <begin position="524"/>
        <end position="536"/>
    </location>
</feature>
<feature type="non-terminal residue" evidence="5">
    <location>
        <position position="1"/>
    </location>
</feature>
<dbReference type="PANTHER" id="PTHR13179:SF8">
    <property type="entry name" value="GATOR COMPLEX PROTEIN DEPDC5"/>
    <property type="match status" value="1"/>
</dbReference>
<feature type="domain" description="DEPDC5 C-terminal" evidence="3">
    <location>
        <begin position="1895"/>
        <end position="1964"/>
    </location>
</feature>
<feature type="compositionally biased region" description="Acidic residues" evidence="1">
    <location>
        <begin position="554"/>
        <end position="572"/>
    </location>
</feature>
<dbReference type="PANTHER" id="PTHR13179">
    <property type="entry name" value="DEP DOMAIN CONTAINING PROTEIN 5"/>
    <property type="match status" value="1"/>
</dbReference>
<dbReference type="InterPro" id="IPR027244">
    <property type="entry name" value="IML1"/>
</dbReference>
<feature type="compositionally biased region" description="Polar residues" evidence="1">
    <location>
        <begin position="213"/>
        <end position="224"/>
    </location>
</feature>
<sequence length="2102" mass="230141">VLSPLLKRAASEIHETDPHKALSQTLPVLPLHRAASLMVGNQDNAVGPTVPSALPSAIAEGGDLNSGAQVRSLSLDNIRSELKVDTMLGATSETGLTSPMASPQSKGEANIREASTEAPSAQTLSSATSAAPGSFTGKSGASAMQRKSGESTAPIATGSQFAPLATPASASNLASAASAATMPPASASSIPSQEEMGDKAPSSKAAAVPIGTAGSTSSQPPTMAQQQQQQQTADGGGEEEDISAKSSSSSSKGIDRRSEQTIENAILTSHTHTDYKSDLVLNLDHFRDLKVGDYVEIYHPGEVDTKRKLLQQVTQVETRGSFTVSLLKSITTNPAFNLHTFQPIVVSKVDAKRYDLCYIEISFKDQYVSQGEFWRFRAAMHGRCCYIGQKLSVNGHNVSVDEMLERGNRPVACGIVRESTKFIFRSCSARVFWLVQMSKEMWNFTEDGELYFERFLNRFVTQVLEKWTAKSVTHRLTVLYFTRTYFDIKPPEGTPAVRMDYDGRYYTDLYHTVVENETRQDWISQFEKDKSGGNRDDDNDDDEHYEDSVSANEEGNDESGVNDESADEDENENVSFHSSGNSGGDDNGNDDDGNDDDDGDMSGVGELRAPHLPSFSPDMTYAGRNTRHPRLRTSPDMSRSASLDAMHLRLQRSLSHDNAPGSSSKYAPRRRSRVSIGNRTSGVSGSRVSSNRKRVAYGLPGTAQEGNCLEAINLCLNILDKHFMDRDLMRTGQAMVLVTAGSGVFEVDRDLTAITKRRMMDNAIGCDFVSLSRAPLHVAPLFIYKPSLDGSMLDILDRPHPFAAATQYYVAGSPNIPVVISDDDEKKRNRPILPVYNIPHWVHLSFPFHKTSVRPVGGPDVPLEELGTSDTVFAKLQLMTMGSFSWGEQFEPLPDNRMFDLTDSDRSNMPIALVNHLKDFPRHQLLLAPRRKDMKPWFPLVAEQGGLSSVEARSFSLATPSLPPSPTLTGTNVTSGTFQQSHMYVPQRGSPSLQAIYVGDTLRRMSSEGHHHSPMPFISLSESAHASQHQQSRYEQSRNDQSSERYSRMAQAAKEHDAAVFQRPARPQRLHATSMDSASVSVRSNKMGMIRSSSHAAFSTVKANASFIFAPSASGAGGSSSTITSTMNMRSGTRSPRLRRVGDSGEETSARSPREQSPMSKPASPSQLTTSTIEPSTSHHSTMSVSSSLDNRGGKTMRVSSSFTGTGGSLIHRSSASRKSMHHDSRSKVTWAGMSPDRSPGPQMTSQYVPTGSPERTSIIRAALRAGSNGSVGGAPGSGSGSVGLDGGHLSRVWSRGAVAKKGRQSSMQSSSGPSSATSPVSLTPPPNAAINPFDWSIFTSELYQERLTHNRRRWSHLFPTGRFDDESHGVRVEDYEEESSSSDEDDDGASRSGSGKQTKEEVTPLTIESFRLNWKSLQSPGILPLTTDYLPDISVFTQYTRNSYSLTMAEINNSGYETYEDLIMEMVCQRLSQDFQLIVANSSNNNNNNNSRDEDEEASVPENADSDNMRYMLTMGHEIHELWYAADAREVRVARYINKNYDQNKSDEKMEDRKHQDNQDPPIPEWSYEYLLYDSAEGSAQLMKLKFKASGAVFSWNKCDNLLCGYQDDRVASQKRYRRIMLSALPKAPKKGGVSPTGKLAIASTPPTSTVTPVSATSSTAKGVIEGAPNQLPVVPPPTVVAPKSATSARSTSPPMDPTGAPLSRVSLQSELTKIPGVQGKPNAFDALRASGATTGVARLAEDQVLDPATSDTSRHIRVASEDLASTSTAEKAPRLSRMRRHGSAVHTSSTSPSNDLASTVGPPPTNLAGWEPKILSESEETATINGFKKLCEWLNLKTKKGEKVEVKIRRRYTRVPVQQQGNAPDEHSPKESQKAEDMDLLIDDSALEPFTCKGVEVRVELPKKSDRYEWLVLEYDPIFSPYQTYHIVIQWMVAGGTAVQQFSNSLQRKAKLFGVTLQQIPEYCRSTAEVGSRRVLHPFVLPKTVTFPGTPLATNVSLLRTLTTSIKSRLDYASDSVFVVKKTQWPTLVHRNGYAFLHFSDDGIDFLQNRLLATSTQETGVYKATLQAFRDVREFAQRIHMCHSIVKDLADDLFGSLETT</sequence>
<feature type="compositionally biased region" description="Low complexity" evidence="1">
    <location>
        <begin position="1176"/>
        <end position="1188"/>
    </location>
</feature>
<dbReference type="InterPro" id="IPR055213">
    <property type="entry name" value="IML1_double_psi_beta_barrel"/>
</dbReference>
<dbReference type="GO" id="GO:0010508">
    <property type="term" value="P:positive regulation of autophagy"/>
    <property type="evidence" value="ECO:0007669"/>
    <property type="project" value="TreeGrafter"/>
</dbReference>
<feature type="compositionally biased region" description="Low complexity" evidence="1">
    <location>
        <begin position="1306"/>
        <end position="1322"/>
    </location>
</feature>
<feature type="compositionally biased region" description="Basic and acidic residues" evidence="1">
    <location>
        <begin position="1140"/>
        <end position="1154"/>
    </location>
</feature>
<evidence type="ECO:0000256" key="1">
    <source>
        <dbReference type="SAM" id="MobiDB-lite"/>
    </source>
</evidence>
<feature type="compositionally biased region" description="Gly residues" evidence="1">
    <location>
        <begin position="1270"/>
        <end position="1287"/>
    </location>
</feature>
<evidence type="ECO:0000259" key="2">
    <source>
        <dbReference type="Pfam" id="PF12257"/>
    </source>
</evidence>
<feature type="domain" description="Vacuolar membrane-associated protein Iml1 N-terminal" evidence="2">
    <location>
        <begin position="692"/>
        <end position="784"/>
    </location>
</feature>
<proteinExistence type="predicted"/>
<feature type="compositionally biased region" description="Low complexity" evidence="1">
    <location>
        <begin position="1112"/>
        <end position="1126"/>
    </location>
</feature>
<feature type="region of interest" description="Disordered" evidence="1">
    <location>
        <begin position="1112"/>
        <end position="1253"/>
    </location>
</feature>
<organism evidence="5 6">
    <name type="scientific">Hondaea fermentalgiana</name>
    <dbReference type="NCBI Taxonomy" id="2315210"/>
    <lineage>
        <taxon>Eukaryota</taxon>
        <taxon>Sar</taxon>
        <taxon>Stramenopiles</taxon>
        <taxon>Bigyra</taxon>
        <taxon>Labyrinthulomycetes</taxon>
        <taxon>Thraustochytrida</taxon>
        <taxon>Thraustochytriidae</taxon>
        <taxon>Hondaea</taxon>
    </lineage>
</organism>
<evidence type="ECO:0000259" key="3">
    <source>
        <dbReference type="Pfam" id="PF19418"/>
    </source>
</evidence>
<feature type="region of interest" description="Disordered" evidence="1">
    <location>
        <begin position="90"/>
        <end position="155"/>
    </location>
</feature>
<feature type="compositionally biased region" description="Low complexity" evidence="1">
    <location>
        <begin position="118"/>
        <end position="132"/>
    </location>
</feature>
<dbReference type="InterPro" id="IPR045838">
    <property type="entry name" value="DEPDC5_CTD"/>
</dbReference>
<feature type="compositionally biased region" description="Polar residues" evidence="1">
    <location>
        <begin position="1686"/>
        <end position="1695"/>
    </location>
</feature>
<dbReference type="InterPro" id="IPR048255">
    <property type="entry name" value="IML1_N"/>
</dbReference>
<feature type="region of interest" description="Disordered" evidence="1">
    <location>
        <begin position="1022"/>
        <end position="1079"/>
    </location>
</feature>
<dbReference type="GO" id="GO:0005096">
    <property type="term" value="F:GTPase activator activity"/>
    <property type="evidence" value="ECO:0007669"/>
    <property type="project" value="InterPro"/>
</dbReference>
<feature type="region of interest" description="Disordered" evidence="1">
    <location>
        <begin position="1763"/>
        <end position="1807"/>
    </location>
</feature>
<feature type="region of interest" description="Disordered" evidence="1">
    <location>
        <begin position="1267"/>
        <end position="1327"/>
    </location>
</feature>
<feature type="compositionally biased region" description="Low complexity" evidence="1">
    <location>
        <begin position="183"/>
        <end position="192"/>
    </location>
</feature>
<feature type="region of interest" description="Disordered" evidence="1">
    <location>
        <begin position="1668"/>
        <end position="1702"/>
    </location>
</feature>
<feature type="region of interest" description="Disordered" evidence="1">
    <location>
        <begin position="524"/>
        <end position="689"/>
    </location>
</feature>
<comment type="caution">
    <text evidence="5">The sequence shown here is derived from an EMBL/GenBank/DDBJ whole genome shotgun (WGS) entry which is preliminary data.</text>
</comment>
<feature type="region of interest" description="Disordered" evidence="1">
    <location>
        <begin position="1857"/>
        <end position="1877"/>
    </location>
</feature>
<feature type="compositionally biased region" description="Polar residues" evidence="1">
    <location>
        <begin position="1242"/>
        <end position="1253"/>
    </location>
</feature>
<feature type="compositionally biased region" description="Acidic residues" evidence="1">
    <location>
        <begin position="587"/>
        <end position="600"/>
    </location>
</feature>
<feature type="region of interest" description="Disordered" evidence="1">
    <location>
        <begin position="183"/>
        <end position="257"/>
    </location>
</feature>
<keyword evidence="6" id="KW-1185">Reference proteome</keyword>
<name>A0A2R5GNF6_9STRA</name>
<feature type="compositionally biased region" description="Acidic residues" evidence="1">
    <location>
        <begin position="1375"/>
        <end position="1388"/>
    </location>
</feature>
<accession>A0A2R5GNF6</accession>
<evidence type="ECO:0000259" key="4">
    <source>
        <dbReference type="Pfam" id="PF23013"/>
    </source>
</evidence>
<gene>
    <name evidence="5" type="ORF">FCC1311_063732</name>
</gene>
<feature type="compositionally biased region" description="Low complexity" evidence="1">
    <location>
        <begin position="677"/>
        <end position="689"/>
    </location>
</feature>
<feature type="region of interest" description="Disordered" evidence="1">
    <location>
        <begin position="1629"/>
        <end position="1656"/>
    </location>
</feature>
<feature type="domain" description="IML1 N-terminal double psi beta-barrel" evidence="4">
    <location>
        <begin position="267"/>
        <end position="347"/>
    </location>
</feature>
<feature type="region of interest" description="Disordered" evidence="1">
    <location>
        <begin position="1483"/>
        <end position="1504"/>
    </location>
</feature>
<feature type="compositionally biased region" description="Basic and acidic residues" evidence="1">
    <location>
        <begin position="1866"/>
        <end position="1877"/>
    </location>
</feature>
<dbReference type="Pfam" id="PF12257">
    <property type="entry name" value="IML1"/>
    <property type="match status" value="2"/>
</dbReference>
<protein>
    <submittedName>
        <fullName evidence="5">Vacuolar membrane-associated protein IML1</fullName>
    </submittedName>
</protein>
<feature type="compositionally biased region" description="Low complexity" evidence="1">
    <location>
        <begin position="1644"/>
        <end position="1656"/>
    </location>
</feature>
<dbReference type="GO" id="GO:1990130">
    <property type="term" value="C:GATOR1 complex"/>
    <property type="evidence" value="ECO:0007669"/>
    <property type="project" value="TreeGrafter"/>
</dbReference>
<feature type="domain" description="Vacuolar membrane-associated protein Iml1 N-terminal" evidence="2">
    <location>
        <begin position="359"/>
        <end position="527"/>
    </location>
</feature>
<feature type="compositionally biased region" description="Polar residues" evidence="1">
    <location>
        <begin position="90"/>
        <end position="107"/>
    </location>
</feature>
<feature type="compositionally biased region" description="Basic residues" evidence="1">
    <location>
        <begin position="1776"/>
        <end position="1785"/>
    </location>
</feature>
<dbReference type="OrthoDB" id="39497at2759"/>
<dbReference type="GO" id="GO:1904262">
    <property type="term" value="P:negative regulation of TORC1 signaling"/>
    <property type="evidence" value="ECO:0007669"/>
    <property type="project" value="TreeGrafter"/>
</dbReference>